<sequence>MDRGIAGYVATTGESLNIPDAYNDSRFN</sequence>
<keyword evidence="2" id="KW-1185">Reference proteome</keyword>
<gene>
    <name evidence="1" type="ORF">CDAR_601131</name>
</gene>
<comment type="caution">
    <text evidence="1">The sequence shown here is derived from an EMBL/GenBank/DDBJ whole genome shotgun (WGS) entry which is preliminary data.</text>
</comment>
<proteinExistence type="predicted"/>
<name>A0AAV4NCG9_9ARAC</name>
<dbReference type="Proteomes" id="UP001054837">
    <property type="component" value="Unassembled WGS sequence"/>
</dbReference>
<evidence type="ECO:0000313" key="1">
    <source>
        <dbReference type="EMBL" id="GIX81573.1"/>
    </source>
</evidence>
<reference evidence="1 2" key="1">
    <citation type="submission" date="2021-06" db="EMBL/GenBank/DDBJ databases">
        <title>Caerostris darwini draft genome.</title>
        <authorList>
            <person name="Kono N."/>
            <person name="Arakawa K."/>
        </authorList>
    </citation>
    <scope>NUCLEOTIDE SEQUENCE [LARGE SCALE GENOMIC DNA]</scope>
</reference>
<accession>A0AAV4NCG9</accession>
<dbReference type="AlphaFoldDB" id="A0AAV4NCG9"/>
<dbReference type="Gene3D" id="3.30.450.40">
    <property type="match status" value="1"/>
</dbReference>
<protein>
    <submittedName>
        <fullName evidence="1">Uncharacterized protein</fullName>
    </submittedName>
</protein>
<feature type="non-terminal residue" evidence="1">
    <location>
        <position position="28"/>
    </location>
</feature>
<organism evidence="1 2">
    <name type="scientific">Caerostris darwini</name>
    <dbReference type="NCBI Taxonomy" id="1538125"/>
    <lineage>
        <taxon>Eukaryota</taxon>
        <taxon>Metazoa</taxon>
        <taxon>Ecdysozoa</taxon>
        <taxon>Arthropoda</taxon>
        <taxon>Chelicerata</taxon>
        <taxon>Arachnida</taxon>
        <taxon>Araneae</taxon>
        <taxon>Araneomorphae</taxon>
        <taxon>Entelegynae</taxon>
        <taxon>Araneoidea</taxon>
        <taxon>Araneidae</taxon>
        <taxon>Caerostris</taxon>
    </lineage>
</organism>
<dbReference type="InterPro" id="IPR029016">
    <property type="entry name" value="GAF-like_dom_sf"/>
</dbReference>
<evidence type="ECO:0000313" key="2">
    <source>
        <dbReference type="Proteomes" id="UP001054837"/>
    </source>
</evidence>
<dbReference type="SUPFAM" id="SSF55781">
    <property type="entry name" value="GAF domain-like"/>
    <property type="match status" value="1"/>
</dbReference>
<dbReference type="EMBL" id="BPLQ01001409">
    <property type="protein sequence ID" value="GIX81573.1"/>
    <property type="molecule type" value="Genomic_DNA"/>
</dbReference>